<evidence type="ECO:0000256" key="6">
    <source>
        <dbReference type="RuleBase" id="RU363076"/>
    </source>
</evidence>
<evidence type="ECO:0000256" key="3">
    <source>
        <dbReference type="ARBA" id="ARBA00022692"/>
    </source>
</evidence>
<keyword evidence="8" id="KW-1185">Reference proteome</keyword>
<keyword evidence="3 6" id="KW-0812">Transmembrane</keyword>
<accession>A0A239CD36</accession>
<feature type="transmembrane region" description="Helical" evidence="6">
    <location>
        <begin position="190"/>
        <end position="211"/>
    </location>
</feature>
<dbReference type="PANTHER" id="PTHR23427">
    <property type="entry name" value="SURFEIT LOCUS PROTEIN"/>
    <property type="match status" value="1"/>
</dbReference>
<dbReference type="PROSITE" id="PS50895">
    <property type="entry name" value="SURF1"/>
    <property type="match status" value="1"/>
</dbReference>
<dbReference type="EMBL" id="FZOS01000002">
    <property type="protein sequence ID" value="SNS17889.1"/>
    <property type="molecule type" value="Genomic_DNA"/>
</dbReference>
<dbReference type="CDD" id="cd06662">
    <property type="entry name" value="SURF1"/>
    <property type="match status" value="1"/>
</dbReference>
<reference evidence="8" key="1">
    <citation type="submission" date="2017-06" db="EMBL/GenBank/DDBJ databases">
        <authorList>
            <person name="Varghese N."/>
            <person name="Submissions S."/>
        </authorList>
    </citation>
    <scope>NUCLEOTIDE SEQUENCE [LARGE SCALE GENOMIC DNA]</scope>
    <source>
        <strain evidence="8">LNB2</strain>
    </source>
</reference>
<dbReference type="AlphaFoldDB" id="A0A239CD36"/>
<comment type="caution">
    <text evidence="6">Lacks conserved residue(s) required for the propagation of feature annotation.</text>
</comment>
<comment type="similarity">
    <text evidence="2 6">Belongs to the SURF1 family.</text>
</comment>
<comment type="subcellular location">
    <subcellularLocation>
        <location evidence="6">Cell membrane</location>
        <topology evidence="6">Multi-pass membrane protein</topology>
    </subcellularLocation>
    <subcellularLocation>
        <location evidence="1">Membrane</location>
    </subcellularLocation>
</comment>
<gene>
    <name evidence="7" type="ORF">SAMN06295912_102131</name>
</gene>
<proteinExistence type="inferred from homology"/>
<evidence type="ECO:0000256" key="4">
    <source>
        <dbReference type="ARBA" id="ARBA00022989"/>
    </source>
</evidence>
<dbReference type="InterPro" id="IPR002994">
    <property type="entry name" value="Surf1/Shy1"/>
</dbReference>
<keyword evidence="5 6" id="KW-0472">Membrane</keyword>
<evidence type="ECO:0000313" key="7">
    <source>
        <dbReference type="EMBL" id="SNS17889.1"/>
    </source>
</evidence>
<keyword evidence="6" id="KW-1003">Cell membrane</keyword>
<dbReference type="GO" id="GO:0005886">
    <property type="term" value="C:plasma membrane"/>
    <property type="evidence" value="ECO:0007669"/>
    <property type="project" value="UniProtKB-SubCell"/>
</dbReference>
<evidence type="ECO:0000313" key="8">
    <source>
        <dbReference type="Proteomes" id="UP000198281"/>
    </source>
</evidence>
<dbReference type="InterPro" id="IPR045214">
    <property type="entry name" value="Surf1/Surf4"/>
</dbReference>
<dbReference type="Proteomes" id="UP000198281">
    <property type="component" value="Unassembled WGS sequence"/>
</dbReference>
<protein>
    <recommendedName>
        <fullName evidence="6">SURF1-like protein</fullName>
    </recommendedName>
</protein>
<dbReference type="PANTHER" id="PTHR23427:SF2">
    <property type="entry name" value="SURFEIT LOCUS PROTEIN 1"/>
    <property type="match status" value="1"/>
</dbReference>
<keyword evidence="4 6" id="KW-1133">Transmembrane helix</keyword>
<sequence>MIALGIWQVERRAWKLDLIARVEARVDAAPVAAPGLAQWASVSEARDGYRRVRLQGRFLHDRETLVQAATVRGAGFWVLTPMASDRGFTVLVNRGFVPADRKAPGRRAEGQVAGETVVTGLMRMSEPKGGFLRTNEPAAERWYSRDVAAIASARGLGPVAPYFIDADATANAGGYPIGGLTVIRFNNNHLGYALTWFGLAALLALGAGLVVRHELRQGEAEA</sequence>
<evidence type="ECO:0000256" key="2">
    <source>
        <dbReference type="ARBA" id="ARBA00007165"/>
    </source>
</evidence>
<organism evidence="7 8">
    <name type="scientific">Edaphosphingomonas laterariae</name>
    <dbReference type="NCBI Taxonomy" id="861865"/>
    <lineage>
        <taxon>Bacteria</taxon>
        <taxon>Pseudomonadati</taxon>
        <taxon>Pseudomonadota</taxon>
        <taxon>Alphaproteobacteria</taxon>
        <taxon>Sphingomonadales</taxon>
        <taxon>Rhizorhabdaceae</taxon>
        <taxon>Edaphosphingomonas</taxon>
    </lineage>
</organism>
<evidence type="ECO:0000256" key="1">
    <source>
        <dbReference type="ARBA" id="ARBA00004370"/>
    </source>
</evidence>
<evidence type="ECO:0000256" key="5">
    <source>
        <dbReference type="ARBA" id="ARBA00023136"/>
    </source>
</evidence>
<dbReference type="Pfam" id="PF02104">
    <property type="entry name" value="SURF1"/>
    <property type="match status" value="1"/>
</dbReference>
<name>A0A239CD36_9SPHN</name>